<name>A0ABZ2UBZ8_ASHYP</name>
<evidence type="ECO:0000256" key="5">
    <source>
        <dbReference type="ARBA" id="ARBA00022842"/>
    </source>
</evidence>
<evidence type="ECO:0000256" key="8">
    <source>
        <dbReference type="HAMAP-Rule" id="MF_00101"/>
    </source>
</evidence>
<proteinExistence type="inferred from homology"/>
<comment type="similarity">
    <text evidence="8">Belongs to the P-Pant transferase superfamily. AcpS family.</text>
</comment>
<evidence type="ECO:0000259" key="9">
    <source>
        <dbReference type="Pfam" id="PF01648"/>
    </source>
</evidence>
<evidence type="ECO:0000256" key="2">
    <source>
        <dbReference type="ARBA" id="ARBA00022679"/>
    </source>
</evidence>
<accession>A0ABZ2UBZ8</accession>
<dbReference type="InterPro" id="IPR008278">
    <property type="entry name" value="4-PPantetheinyl_Trfase_dom"/>
</dbReference>
<dbReference type="Proteomes" id="UP001484199">
    <property type="component" value="Chromosome"/>
</dbReference>
<organism evidence="10 11">
    <name type="scientific">Ash yellows phytoplasma</name>
    <dbReference type="NCBI Taxonomy" id="35780"/>
    <lineage>
        <taxon>Bacteria</taxon>
        <taxon>Bacillati</taxon>
        <taxon>Mycoplasmatota</taxon>
        <taxon>Mollicutes</taxon>
        <taxon>Acholeplasmatales</taxon>
        <taxon>Acholeplasmataceae</taxon>
        <taxon>Candidatus Phytoplasma</taxon>
        <taxon>16SrVII (Ash yellows group)</taxon>
    </lineage>
</organism>
<feature type="binding site" evidence="8">
    <location>
        <position position="7"/>
    </location>
    <ligand>
        <name>Mg(2+)</name>
        <dbReference type="ChEBI" id="CHEBI:18420"/>
    </ligand>
</feature>
<dbReference type="InterPro" id="IPR004568">
    <property type="entry name" value="Ppantetheine-prot_Trfase_dom"/>
</dbReference>
<sequence length="115" mass="13395">MQNIGIDLVELEEIKKIGIDKIVNRILSHQENLIYQKINHLTRKISFLAGRWAAKEAIFKAYRKGNYQNNYSDWSILNDEVYGFPYVVHSFLTCTIMISISHSQNYALAFVILIE</sequence>
<dbReference type="EMBL" id="CP146843">
    <property type="protein sequence ID" value="WYY26515.1"/>
    <property type="molecule type" value="Genomic_DNA"/>
</dbReference>
<comment type="cofactor">
    <cofactor evidence="8">
        <name>Mg(2+)</name>
        <dbReference type="ChEBI" id="CHEBI:18420"/>
    </cofactor>
</comment>
<protein>
    <recommendedName>
        <fullName evidence="8">Holo-[acyl-carrier-protein] synthase</fullName>
        <shortName evidence="8">Holo-ACP synthase</shortName>
        <ecNumber evidence="8">2.7.8.7</ecNumber>
    </recommendedName>
    <alternativeName>
        <fullName evidence="8">4'-phosphopantetheinyl transferase AcpS</fullName>
    </alternativeName>
</protein>
<evidence type="ECO:0000313" key="10">
    <source>
        <dbReference type="EMBL" id="WYY26515.1"/>
    </source>
</evidence>
<feature type="binding site" evidence="8">
    <location>
        <position position="56"/>
    </location>
    <ligand>
        <name>Mg(2+)</name>
        <dbReference type="ChEBI" id="CHEBI:18420"/>
    </ligand>
</feature>
<dbReference type="HAMAP" id="MF_00101">
    <property type="entry name" value="AcpS"/>
    <property type="match status" value="1"/>
</dbReference>
<comment type="catalytic activity">
    <reaction evidence="8">
        <text>apo-[ACP] + CoA = holo-[ACP] + adenosine 3',5'-bisphosphate + H(+)</text>
        <dbReference type="Rhea" id="RHEA:12068"/>
        <dbReference type="Rhea" id="RHEA-COMP:9685"/>
        <dbReference type="Rhea" id="RHEA-COMP:9690"/>
        <dbReference type="ChEBI" id="CHEBI:15378"/>
        <dbReference type="ChEBI" id="CHEBI:29999"/>
        <dbReference type="ChEBI" id="CHEBI:57287"/>
        <dbReference type="ChEBI" id="CHEBI:58343"/>
        <dbReference type="ChEBI" id="CHEBI:64479"/>
        <dbReference type="EC" id="2.7.8.7"/>
    </reaction>
</comment>
<keyword evidence="3 8" id="KW-0479">Metal-binding</keyword>
<keyword evidence="5 8" id="KW-0460">Magnesium</keyword>
<gene>
    <name evidence="8 10" type="primary">acpS</name>
    <name evidence="10" type="ORF">AshY1_04020</name>
</gene>
<evidence type="ECO:0000256" key="6">
    <source>
        <dbReference type="ARBA" id="ARBA00023098"/>
    </source>
</evidence>
<dbReference type="SUPFAM" id="SSF56214">
    <property type="entry name" value="4'-phosphopantetheinyl transferase"/>
    <property type="match status" value="1"/>
</dbReference>
<reference evidence="10" key="1">
    <citation type="submission" date="2024-03" db="EMBL/GenBank/DDBJ databases">
        <title>The Complete Genome of 'Candidatus Phytoplasma fraxini' AshY1 from the Ash Yellows Group.</title>
        <authorList>
            <person name="Boehm J.W."/>
            <person name="Huettel B."/>
            <person name="Schneider B."/>
            <person name="Kube M."/>
        </authorList>
    </citation>
    <scope>NUCLEOTIDE SEQUENCE [LARGE SCALE GENOMIC DNA]</scope>
    <source>
        <strain evidence="10">AshY1</strain>
    </source>
</reference>
<keyword evidence="4 8" id="KW-0276">Fatty acid metabolism</keyword>
<evidence type="ECO:0000256" key="3">
    <source>
        <dbReference type="ARBA" id="ARBA00022723"/>
    </source>
</evidence>
<dbReference type="EC" id="2.7.8.7" evidence="8"/>
<keyword evidence="11" id="KW-1185">Reference proteome</keyword>
<dbReference type="InterPro" id="IPR002582">
    <property type="entry name" value="ACPS"/>
</dbReference>
<comment type="subcellular location">
    <subcellularLocation>
        <location evidence="8">Cytoplasm</location>
    </subcellularLocation>
</comment>
<comment type="function">
    <text evidence="8">Transfers the 4'-phosphopantetheine moiety from coenzyme A to a Ser of acyl-carrier-protein.</text>
</comment>
<evidence type="ECO:0000256" key="1">
    <source>
        <dbReference type="ARBA" id="ARBA00022516"/>
    </source>
</evidence>
<dbReference type="RefSeq" id="WP_341266416.1">
    <property type="nucleotide sequence ID" value="NZ_CP146843.1"/>
</dbReference>
<keyword evidence="1 8" id="KW-0444">Lipid biosynthesis</keyword>
<feature type="domain" description="4'-phosphopantetheinyl transferase" evidence="9">
    <location>
        <begin position="4"/>
        <end position="110"/>
    </location>
</feature>
<dbReference type="InterPro" id="IPR037143">
    <property type="entry name" value="4-PPantetheinyl_Trfase_dom_sf"/>
</dbReference>
<dbReference type="Gene3D" id="3.90.470.20">
    <property type="entry name" value="4'-phosphopantetheinyl transferase domain"/>
    <property type="match status" value="1"/>
</dbReference>
<keyword evidence="8" id="KW-0963">Cytoplasm</keyword>
<evidence type="ECO:0000313" key="11">
    <source>
        <dbReference type="Proteomes" id="UP001484199"/>
    </source>
</evidence>
<dbReference type="Pfam" id="PF01648">
    <property type="entry name" value="ACPS"/>
    <property type="match status" value="1"/>
</dbReference>
<dbReference type="NCBIfam" id="TIGR00556">
    <property type="entry name" value="pantethn_trn"/>
    <property type="match status" value="1"/>
</dbReference>
<evidence type="ECO:0000256" key="4">
    <source>
        <dbReference type="ARBA" id="ARBA00022832"/>
    </source>
</evidence>
<keyword evidence="6 8" id="KW-0443">Lipid metabolism</keyword>
<evidence type="ECO:0000256" key="7">
    <source>
        <dbReference type="ARBA" id="ARBA00023160"/>
    </source>
</evidence>
<keyword evidence="7 8" id="KW-0275">Fatty acid biosynthesis</keyword>
<keyword evidence="2 8" id="KW-0808">Transferase</keyword>